<sequence>MATYPGPYTTPPIFPLTYSAMDAISPAIQRTRDYLFRPFRLGRFVLLALVATVTEGGGSGGGGSFRSPFPSGNTGKVPIQPIPHPHLPPVSAWLPFVIAGVIILLILSAVLGYLVIRLRFSYFDCVLDRHDQIAAGWRKYKTQAWRYFVASFLVGLGFVAVFVAVGVALFLHFKPLLSLYFPAIRMKRRRFISELF</sequence>
<organism evidence="2 3">
    <name type="scientific">Acidicapsa dinghuensis</name>
    <dbReference type="NCBI Taxonomy" id="2218256"/>
    <lineage>
        <taxon>Bacteria</taxon>
        <taxon>Pseudomonadati</taxon>
        <taxon>Acidobacteriota</taxon>
        <taxon>Terriglobia</taxon>
        <taxon>Terriglobales</taxon>
        <taxon>Acidobacteriaceae</taxon>
        <taxon>Acidicapsa</taxon>
    </lineage>
</organism>
<keyword evidence="1" id="KW-1133">Transmembrane helix</keyword>
<feature type="transmembrane region" description="Helical" evidence="1">
    <location>
        <begin position="93"/>
        <end position="116"/>
    </location>
</feature>
<dbReference type="RefSeq" id="WP_263334642.1">
    <property type="nucleotide sequence ID" value="NZ_JAGSYH010000002.1"/>
</dbReference>
<dbReference type="EMBL" id="JBHSPH010000001">
    <property type="protein sequence ID" value="MFC5861013.1"/>
    <property type="molecule type" value="Genomic_DNA"/>
</dbReference>
<comment type="caution">
    <text evidence="2">The sequence shown here is derived from an EMBL/GenBank/DDBJ whole genome shotgun (WGS) entry which is preliminary data.</text>
</comment>
<dbReference type="Proteomes" id="UP001596091">
    <property type="component" value="Unassembled WGS sequence"/>
</dbReference>
<accession>A0ABW1EDG1</accession>
<dbReference type="InterPro" id="IPR055966">
    <property type="entry name" value="DUF7544"/>
</dbReference>
<dbReference type="Pfam" id="PF24400">
    <property type="entry name" value="DUF7544"/>
    <property type="match status" value="1"/>
</dbReference>
<name>A0ABW1EDG1_9BACT</name>
<keyword evidence="1" id="KW-0472">Membrane</keyword>
<proteinExistence type="predicted"/>
<protein>
    <recommendedName>
        <fullName evidence="4">Transmembrane protein</fullName>
    </recommendedName>
</protein>
<keyword evidence="1" id="KW-0812">Transmembrane</keyword>
<evidence type="ECO:0000313" key="3">
    <source>
        <dbReference type="Proteomes" id="UP001596091"/>
    </source>
</evidence>
<evidence type="ECO:0000313" key="2">
    <source>
        <dbReference type="EMBL" id="MFC5861013.1"/>
    </source>
</evidence>
<gene>
    <name evidence="2" type="ORF">ACFPT7_01760</name>
</gene>
<keyword evidence="3" id="KW-1185">Reference proteome</keyword>
<reference evidence="3" key="1">
    <citation type="journal article" date="2019" name="Int. J. Syst. Evol. Microbiol.">
        <title>The Global Catalogue of Microorganisms (GCM) 10K type strain sequencing project: providing services to taxonomists for standard genome sequencing and annotation.</title>
        <authorList>
            <consortium name="The Broad Institute Genomics Platform"/>
            <consortium name="The Broad Institute Genome Sequencing Center for Infectious Disease"/>
            <person name="Wu L."/>
            <person name="Ma J."/>
        </authorList>
    </citation>
    <scope>NUCLEOTIDE SEQUENCE [LARGE SCALE GENOMIC DNA]</scope>
    <source>
        <strain evidence="3">JCM 4087</strain>
    </source>
</reference>
<feature type="transmembrane region" description="Helical" evidence="1">
    <location>
        <begin position="147"/>
        <end position="171"/>
    </location>
</feature>
<evidence type="ECO:0008006" key="4">
    <source>
        <dbReference type="Google" id="ProtNLM"/>
    </source>
</evidence>
<evidence type="ECO:0000256" key="1">
    <source>
        <dbReference type="SAM" id="Phobius"/>
    </source>
</evidence>